<dbReference type="EMBL" id="JABFUD020000012">
    <property type="protein sequence ID" value="KAI5072576.1"/>
    <property type="molecule type" value="Genomic_DNA"/>
</dbReference>
<comment type="caution">
    <text evidence="1">The sequence shown here is derived from an EMBL/GenBank/DDBJ whole genome shotgun (WGS) entry which is preliminary data.</text>
</comment>
<evidence type="ECO:0008006" key="3">
    <source>
        <dbReference type="Google" id="ProtNLM"/>
    </source>
</evidence>
<dbReference type="SUPFAM" id="SSF53474">
    <property type="entry name" value="alpha/beta-Hydrolases"/>
    <property type="match status" value="1"/>
</dbReference>
<sequence>MVAIAAHQFLPACQVRRADAPLLRRAGAYPAYPHGGLATAVSSKGELRPENGPVVVIVPGWLSESSQYRPMASYLRSKGLTTLIVPLKWLNWIPSLGGRSVRPILDRIDATINRALNEEEETFYESADEVLAYTFSDFFKEFINPKNGAQLPQDSSIKTNETTFFNISAKRVILIAHSAGGWICRILLGGKVPYDGRVYAASRYVTALVTLGTPHVCTDKLTKRNMDFVNENYPGAAEAELGVHYICVAGKFVQGDSQYGGLWKDFAWQSYELCCGRGDVWGDGVIPVDCAIGLEGAQHVILEGVEHFPSVRDKENRKWYGSPQVADKWFPLLASLTSQEKDIGLESSAI</sequence>
<dbReference type="Proteomes" id="UP000886520">
    <property type="component" value="Chromosome 12"/>
</dbReference>
<protein>
    <recommendedName>
        <fullName evidence="3">GPI inositol-deacylase</fullName>
    </recommendedName>
</protein>
<evidence type="ECO:0000313" key="2">
    <source>
        <dbReference type="Proteomes" id="UP000886520"/>
    </source>
</evidence>
<dbReference type="PANTHER" id="PTHR47909:SF2">
    <property type="entry name" value="GPI INOSITOL-DEACYLASE"/>
    <property type="match status" value="1"/>
</dbReference>
<dbReference type="AlphaFoldDB" id="A0A9D4URD4"/>
<name>A0A9D4URD4_ADICA</name>
<dbReference type="OrthoDB" id="348976at2759"/>
<reference evidence="1" key="1">
    <citation type="submission" date="2021-01" db="EMBL/GenBank/DDBJ databases">
        <title>Adiantum capillus-veneris genome.</title>
        <authorList>
            <person name="Fang Y."/>
            <person name="Liao Q."/>
        </authorList>
    </citation>
    <scope>NUCLEOTIDE SEQUENCE</scope>
    <source>
        <strain evidence="1">H3</strain>
        <tissue evidence="1">Leaf</tissue>
    </source>
</reference>
<dbReference type="PANTHER" id="PTHR47909">
    <property type="entry name" value="ALPHA/BETA-HYDROLASES SUPERFAMILY PROTEIN"/>
    <property type="match status" value="1"/>
</dbReference>
<dbReference type="InterPro" id="IPR029058">
    <property type="entry name" value="AB_hydrolase_fold"/>
</dbReference>
<organism evidence="1 2">
    <name type="scientific">Adiantum capillus-veneris</name>
    <name type="common">Maidenhair fern</name>
    <dbReference type="NCBI Taxonomy" id="13818"/>
    <lineage>
        <taxon>Eukaryota</taxon>
        <taxon>Viridiplantae</taxon>
        <taxon>Streptophyta</taxon>
        <taxon>Embryophyta</taxon>
        <taxon>Tracheophyta</taxon>
        <taxon>Polypodiopsida</taxon>
        <taxon>Polypodiidae</taxon>
        <taxon>Polypodiales</taxon>
        <taxon>Pteridineae</taxon>
        <taxon>Pteridaceae</taxon>
        <taxon>Vittarioideae</taxon>
        <taxon>Adiantum</taxon>
    </lineage>
</organism>
<gene>
    <name evidence="1" type="ORF">GOP47_0012682</name>
</gene>
<dbReference type="Gene3D" id="3.40.50.1820">
    <property type="entry name" value="alpha/beta hydrolase"/>
    <property type="match status" value="1"/>
</dbReference>
<keyword evidence="2" id="KW-1185">Reference proteome</keyword>
<accession>A0A9D4URD4</accession>
<evidence type="ECO:0000313" key="1">
    <source>
        <dbReference type="EMBL" id="KAI5072576.1"/>
    </source>
</evidence>
<proteinExistence type="predicted"/>